<protein>
    <submittedName>
        <fullName evidence="2">ATP synthase F0 subunit 8</fullName>
    </submittedName>
</protein>
<evidence type="ECO:0000256" key="1">
    <source>
        <dbReference type="SAM" id="Phobius"/>
    </source>
</evidence>
<evidence type="ECO:0000313" key="2">
    <source>
        <dbReference type="EMBL" id="AHA52515.1"/>
    </source>
</evidence>
<accession>A0A0A6ZL02</accession>
<keyword evidence="2" id="KW-0496">Mitochondrion</keyword>
<name>A0A0A6ZL02_9HYME</name>
<dbReference type="EMBL" id="KF385872">
    <property type="protein sequence ID" value="AHA52515.1"/>
    <property type="molecule type" value="Genomic_DNA"/>
</dbReference>
<sequence length="54" mass="7029">MPQMSPMDWFSLNIYFLMIYYMMMLMIYFIIYNKFNLNIKMFNNYNNMYMIKWY</sequence>
<gene>
    <name evidence="2" type="primary">ATP8</name>
</gene>
<proteinExistence type="predicted"/>
<organism evidence="2">
    <name type="scientific">Eumacrocentrus sp. QL-2013</name>
    <dbReference type="NCBI Taxonomy" id="1421594"/>
    <lineage>
        <taxon>Eukaryota</taxon>
        <taxon>Metazoa</taxon>
        <taxon>Ecdysozoa</taxon>
        <taxon>Arthropoda</taxon>
        <taxon>Hexapoda</taxon>
        <taxon>Insecta</taxon>
        <taxon>Pterygota</taxon>
        <taxon>Neoptera</taxon>
        <taxon>Endopterygota</taxon>
        <taxon>Hymenoptera</taxon>
        <taxon>Apocrita</taxon>
        <taxon>Ichneumonoidea</taxon>
        <taxon>Braconidae</taxon>
        <taxon>Helconinae</taxon>
        <taxon>Eumacrocentrus</taxon>
    </lineage>
</organism>
<geneLocation type="mitochondrion" evidence="2"/>
<feature type="transmembrane region" description="Helical" evidence="1">
    <location>
        <begin position="12"/>
        <end position="31"/>
    </location>
</feature>
<keyword evidence="1" id="KW-0812">Transmembrane</keyword>
<dbReference type="AlphaFoldDB" id="A0A0A6ZL02"/>
<keyword evidence="1" id="KW-1133">Transmembrane helix</keyword>
<keyword evidence="1" id="KW-0472">Membrane</keyword>
<reference evidence="2" key="1">
    <citation type="submission" date="2013-07" db="EMBL/GenBank/DDBJ databases">
        <title>The comparative mitochondrial genomes from Braconidae subfamilies and the phylogeny of the Hymenoptera.</title>
        <authorList>
            <person name="Li Q."/>
            <person name="Wei S.J."/>
            <person name="Chen X.X."/>
        </authorList>
    </citation>
    <scope>NUCLEOTIDE SEQUENCE</scope>
</reference>